<dbReference type="GO" id="GO:0006952">
    <property type="term" value="P:defense response"/>
    <property type="evidence" value="ECO:0007669"/>
    <property type="project" value="UniProtKB-KW"/>
</dbReference>
<keyword evidence="12" id="KW-0611">Plant defense</keyword>
<comment type="similarity">
    <text evidence="4">Belongs to the RLP family.</text>
</comment>
<keyword evidence="5" id="KW-1003">Cell membrane</keyword>
<dbReference type="GO" id="GO:0099402">
    <property type="term" value="P:plant organ development"/>
    <property type="evidence" value="ECO:0007669"/>
    <property type="project" value="UniProtKB-ARBA"/>
</dbReference>
<dbReference type="SUPFAM" id="SSF52058">
    <property type="entry name" value="L domain-like"/>
    <property type="match status" value="2"/>
</dbReference>
<dbReference type="InterPro" id="IPR013210">
    <property type="entry name" value="LRR_N_plant-typ"/>
</dbReference>
<keyword evidence="13 19" id="KW-1133">Transmembrane helix</keyword>
<dbReference type="GO" id="GO:0005886">
    <property type="term" value="C:plasma membrane"/>
    <property type="evidence" value="ECO:0007669"/>
    <property type="project" value="UniProtKB-SubCell"/>
</dbReference>
<dbReference type="SMART" id="SM00369">
    <property type="entry name" value="LRR_TYP"/>
    <property type="match status" value="8"/>
</dbReference>
<keyword evidence="7" id="KW-0964">Secreted</keyword>
<dbReference type="InterPro" id="IPR032675">
    <property type="entry name" value="LRR_dom_sf"/>
</dbReference>
<keyword evidence="11" id="KW-0677">Repeat</keyword>
<keyword evidence="10" id="KW-0732">Signal</keyword>
<dbReference type="RefSeq" id="XP_027357429.1">
    <property type="nucleotide sequence ID" value="XM_027501628.1"/>
</dbReference>
<dbReference type="Pfam" id="PF00560">
    <property type="entry name" value="LRR_1"/>
    <property type="match status" value="9"/>
</dbReference>
<dbReference type="PANTHER" id="PTHR48063:SF98">
    <property type="entry name" value="LRR RECEPTOR-LIKE SERINE_THREONINE-PROTEIN KINASE FLS2"/>
    <property type="match status" value="1"/>
</dbReference>
<evidence type="ECO:0000256" key="9">
    <source>
        <dbReference type="ARBA" id="ARBA00022692"/>
    </source>
</evidence>
<keyword evidence="14 19" id="KW-0472">Membrane</keyword>
<dbReference type="GeneID" id="113866829"/>
<evidence type="ECO:0000256" key="13">
    <source>
        <dbReference type="ARBA" id="ARBA00022989"/>
    </source>
</evidence>
<dbReference type="InterPro" id="IPR046956">
    <property type="entry name" value="RLP23-like"/>
</dbReference>
<keyword evidence="15" id="KW-1015">Disulfide bond</keyword>
<keyword evidence="6" id="KW-0134">Cell wall</keyword>
<keyword evidence="16" id="KW-0675">Receptor</keyword>
<sequence>MSAEIKCIESERQALLNFKHSISHDFGMLSTWSDDDSNRDCCKWKGIQCHNETGHVHMLDLRGDQHTQYLTGAFNITSLVHLQNMEYLDLSDNYFLWSDIPEVIGSFTNLRYLDISYSYFAGRIPCELGKLAHLQYLGLGNNFLDGEIPYHLGNLSRLKYLDLNGNSNSFFGAIPFQVGNLTNLHTLGIGGNFDVESKDAQWLSNLHSLTILELSSLPNLGSSHWLQTIAKLIPNLTELRLVDCTLSDTDIQSLFYSHSKFSTSLTILDLSSNMLTSSTLQLLSNFSHNLQELYLSRNNIVLSSPLFPNFPSLVILYLPYNNITSVVFQGIFKFSPKLESLYFLNCSLTDESFLMSYASTMNSSSSLVTVDLSSNLLKSSSIFYWLFNFTTNLRTLCLRDNLLENPIPDEFGKAFNSLEYLDLSYNKLGGEIPSFFGNICTLQTLDLSYNKNNRITGVIPESIRLLSELEFLYLGGNSLEGDVTESHLSNFSKLRGLFLSYNSVSLKLSSWVPPSQLSYLFVASCKLGPSFPGWLRTSTSLNFLDISDNGLNGFVPEWFWNNLQYISNLNMSHNNLTGVIPNFQLKLPLRPYIHLESNQFEGNVPLFLLQASALILSENKFSDSFSFLCDRSTATNLAILDLSNNQMKGQLPDCWESARSLLFLDLSNNVVSGKIPMSMGTLIQLKALVLRNNNLTGELPFTLKNCGNLVMMDVGENMLSGPIPSWIGESLLQLIILSLRGNLSNYYELYITWMWKGVEQRFTDPELILRSIDLSCNNLTGEIPKEVGYLVGLVSLNLSRNNLCGEIPSGLGNLSSLESLDLSRNHLFGRIPSSLSQIDSLGKLNLSHNSLSGRIPSGRHMQTFDASSFEGNVDLCGEQLNKSCPGDVTIVKPQEATTAGEDSTFYEGLYMSLGLGYFVGFWGLLGTILLWQPWRNAYMRFLNTFTDYIHVMIVVNMAKWRK</sequence>
<evidence type="ECO:0000259" key="20">
    <source>
        <dbReference type="Pfam" id="PF08263"/>
    </source>
</evidence>
<dbReference type="Pfam" id="PF23598">
    <property type="entry name" value="LRR_14"/>
    <property type="match status" value="1"/>
</dbReference>
<evidence type="ECO:0000256" key="7">
    <source>
        <dbReference type="ARBA" id="ARBA00022525"/>
    </source>
</evidence>
<dbReference type="KEGG" id="aprc:113866829"/>
<evidence type="ECO:0000256" key="6">
    <source>
        <dbReference type="ARBA" id="ARBA00022512"/>
    </source>
</evidence>
<dbReference type="FunFam" id="3.80.10.10:FF:000095">
    <property type="entry name" value="LRR receptor-like serine/threonine-protein kinase GSO1"/>
    <property type="match status" value="1"/>
</dbReference>
<dbReference type="OrthoDB" id="1401307at2759"/>
<dbReference type="FunFam" id="3.80.10.10:FF:000041">
    <property type="entry name" value="LRR receptor-like serine/threonine-protein kinase ERECTA"/>
    <property type="match status" value="1"/>
</dbReference>
<evidence type="ECO:0000313" key="23">
    <source>
        <dbReference type="RefSeq" id="XP_027357429.1"/>
    </source>
</evidence>
<dbReference type="SUPFAM" id="SSF52047">
    <property type="entry name" value="RNI-like"/>
    <property type="match status" value="1"/>
</dbReference>
<evidence type="ECO:0000256" key="2">
    <source>
        <dbReference type="ARBA" id="ARBA00004191"/>
    </source>
</evidence>
<evidence type="ECO:0000256" key="16">
    <source>
        <dbReference type="ARBA" id="ARBA00023170"/>
    </source>
</evidence>
<accession>A0A8B8LRC8</accession>
<evidence type="ECO:0000256" key="10">
    <source>
        <dbReference type="ARBA" id="ARBA00022729"/>
    </source>
</evidence>
<reference evidence="23" key="2">
    <citation type="submission" date="2025-08" db="UniProtKB">
        <authorList>
            <consortium name="RefSeq"/>
        </authorList>
    </citation>
    <scope>IDENTIFICATION</scope>
    <source>
        <tissue evidence="23">Young leaves</tissue>
    </source>
</reference>
<gene>
    <name evidence="23" type="primary">LOC113866829</name>
</gene>
<evidence type="ECO:0000256" key="19">
    <source>
        <dbReference type="SAM" id="Phobius"/>
    </source>
</evidence>
<evidence type="ECO:0000256" key="15">
    <source>
        <dbReference type="ARBA" id="ARBA00023157"/>
    </source>
</evidence>
<dbReference type="SMART" id="SM00365">
    <property type="entry name" value="LRR_SD22"/>
    <property type="match status" value="6"/>
</dbReference>
<dbReference type="InterPro" id="IPR055414">
    <property type="entry name" value="LRR_R13L4/SHOC2-like"/>
</dbReference>
<dbReference type="PROSITE" id="PS51450">
    <property type="entry name" value="LRR"/>
    <property type="match status" value="1"/>
</dbReference>
<keyword evidence="17" id="KW-0325">Glycoprotein</keyword>
<dbReference type="GO" id="GO:0009653">
    <property type="term" value="P:anatomical structure morphogenesis"/>
    <property type="evidence" value="ECO:0007669"/>
    <property type="project" value="UniProtKB-ARBA"/>
</dbReference>
<name>A0A8B8LRC8_ABRPR</name>
<evidence type="ECO:0000256" key="1">
    <source>
        <dbReference type="ARBA" id="ARBA00004170"/>
    </source>
</evidence>
<evidence type="ECO:0000256" key="3">
    <source>
        <dbReference type="ARBA" id="ARBA00004251"/>
    </source>
</evidence>
<dbReference type="InterPro" id="IPR001611">
    <property type="entry name" value="Leu-rich_rpt"/>
</dbReference>
<dbReference type="PANTHER" id="PTHR48063">
    <property type="entry name" value="LRR RECEPTOR-LIKE KINASE"/>
    <property type="match status" value="1"/>
</dbReference>
<feature type="transmembrane region" description="Helical" evidence="19">
    <location>
        <begin position="909"/>
        <end position="931"/>
    </location>
</feature>
<keyword evidence="9 19" id="KW-0812">Transmembrane</keyword>
<dbReference type="Gene3D" id="3.80.10.10">
    <property type="entry name" value="Ribonuclease Inhibitor"/>
    <property type="match status" value="5"/>
</dbReference>
<comment type="similarity">
    <text evidence="18">Belongs to the polygalacturonase-inhibiting protein family.</text>
</comment>
<evidence type="ECO:0000256" key="8">
    <source>
        <dbReference type="ARBA" id="ARBA00022614"/>
    </source>
</evidence>
<dbReference type="InterPro" id="IPR003591">
    <property type="entry name" value="Leu-rich_rpt_typical-subtyp"/>
</dbReference>
<reference evidence="22" key="1">
    <citation type="journal article" date="2019" name="Toxins">
        <title>Detection of Abrin-Like and Prepropulchellin-Like Toxin Genes and Transcripts Using Whole Genome Sequencing and Full-Length Transcript Sequencing of Abrus precatorius.</title>
        <authorList>
            <person name="Hovde B.T."/>
            <person name="Daligault H.E."/>
            <person name="Hanschen E.R."/>
            <person name="Kunde Y.A."/>
            <person name="Johnson M.B."/>
            <person name="Starkenburg S.R."/>
            <person name="Johnson S.L."/>
        </authorList>
    </citation>
    <scope>NUCLEOTIDE SEQUENCE [LARGE SCALE GENOMIC DNA]</scope>
</reference>
<evidence type="ECO:0000256" key="5">
    <source>
        <dbReference type="ARBA" id="ARBA00022475"/>
    </source>
</evidence>
<feature type="domain" description="Leucine-rich repeat-containing N-terminal plant-type" evidence="20">
    <location>
        <begin position="9"/>
        <end position="49"/>
    </location>
</feature>
<feature type="domain" description="Disease resistance R13L4/SHOC-2-like LRR" evidence="21">
    <location>
        <begin position="57"/>
        <end position="349"/>
    </location>
</feature>
<evidence type="ECO:0000256" key="14">
    <source>
        <dbReference type="ARBA" id="ARBA00023136"/>
    </source>
</evidence>
<evidence type="ECO:0000256" key="11">
    <source>
        <dbReference type="ARBA" id="ARBA00022737"/>
    </source>
</evidence>
<dbReference type="Pfam" id="PF08263">
    <property type="entry name" value="LRRNT_2"/>
    <property type="match status" value="1"/>
</dbReference>
<protein>
    <submittedName>
        <fullName evidence="23">Receptor-like protein EIX2</fullName>
    </submittedName>
</protein>
<keyword evidence="22" id="KW-1185">Reference proteome</keyword>
<keyword evidence="8" id="KW-0433">Leucine-rich repeat</keyword>
<evidence type="ECO:0000313" key="22">
    <source>
        <dbReference type="Proteomes" id="UP000694853"/>
    </source>
</evidence>
<dbReference type="FunFam" id="3.80.10.10:FF:000400">
    <property type="entry name" value="Nuclear pore complex protein NUP107"/>
    <property type="match status" value="1"/>
</dbReference>
<proteinExistence type="inferred from homology"/>
<evidence type="ECO:0000256" key="17">
    <source>
        <dbReference type="ARBA" id="ARBA00023180"/>
    </source>
</evidence>
<evidence type="ECO:0000256" key="4">
    <source>
        <dbReference type="ARBA" id="ARBA00009592"/>
    </source>
</evidence>
<organism evidence="22 23">
    <name type="scientific">Abrus precatorius</name>
    <name type="common">Indian licorice</name>
    <name type="synonym">Glycine abrus</name>
    <dbReference type="NCBI Taxonomy" id="3816"/>
    <lineage>
        <taxon>Eukaryota</taxon>
        <taxon>Viridiplantae</taxon>
        <taxon>Streptophyta</taxon>
        <taxon>Embryophyta</taxon>
        <taxon>Tracheophyta</taxon>
        <taxon>Spermatophyta</taxon>
        <taxon>Magnoliopsida</taxon>
        <taxon>eudicotyledons</taxon>
        <taxon>Gunneridae</taxon>
        <taxon>Pentapetalae</taxon>
        <taxon>rosids</taxon>
        <taxon>fabids</taxon>
        <taxon>Fabales</taxon>
        <taxon>Fabaceae</taxon>
        <taxon>Papilionoideae</taxon>
        <taxon>50 kb inversion clade</taxon>
        <taxon>NPAAA clade</taxon>
        <taxon>indigoferoid/millettioid clade</taxon>
        <taxon>Abreae</taxon>
        <taxon>Abrus</taxon>
    </lineage>
</organism>
<evidence type="ECO:0000256" key="18">
    <source>
        <dbReference type="ARBA" id="ARBA00038043"/>
    </source>
</evidence>
<dbReference type="PRINTS" id="PR00019">
    <property type="entry name" value="LEURICHRPT"/>
</dbReference>
<dbReference type="AlphaFoldDB" id="A0A8B8LRC8"/>
<comment type="subcellular location">
    <subcellularLocation>
        <location evidence="3">Cell membrane</location>
        <topology evidence="3">Single-pass type I membrane protein</topology>
    </subcellularLocation>
    <subcellularLocation>
        <location evidence="1">Membrane</location>
        <topology evidence="1">Peripheral membrane protein</topology>
    </subcellularLocation>
    <subcellularLocation>
        <location evidence="2">Secreted</location>
        <location evidence="2">Cell wall</location>
    </subcellularLocation>
</comment>
<evidence type="ECO:0000259" key="21">
    <source>
        <dbReference type="Pfam" id="PF23598"/>
    </source>
</evidence>
<dbReference type="Proteomes" id="UP000694853">
    <property type="component" value="Unplaced"/>
</dbReference>
<evidence type="ECO:0000256" key="12">
    <source>
        <dbReference type="ARBA" id="ARBA00022821"/>
    </source>
</evidence>